<accession>A0A835W1S9</accession>
<sequence>MQHLGLARSGLRAPRQLGLSAAAPLLCTPRRGLRLPSAAAGSGATPLRPGAASAGSGLGLSEDNEPLMRLDKAELVRRLKERQAQLDAVAAGAQKLARKYLAIGLLVFVAILIAMCLGANHLDPSILERLPLSR</sequence>
<dbReference type="AlphaFoldDB" id="A0A835W1S9"/>
<keyword evidence="2" id="KW-0472">Membrane</keyword>
<comment type="caution">
    <text evidence="3">The sequence shown here is derived from an EMBL/GenBank/DDBJ whole genome shotgun (WGS) entry which is preliminary data.</text>
</comment>
<keyword evidence="2" id="KW-0812">Transmembrane</keyword>
<evidence type="ECO:0000313" key="3">
    <source>
        <dbReference type="EMBL" id="KAG2433829.1"/>
    </source>
</evidence>
<evidence type="ECO:0000256" key="2">
    <source>
        <dbReference type="SAM" id="Phobius"/>
    </source>
</evidence>
<dbReference type="Proteomes" id="UP000650467">
    <property type="component" value="Unassembled WGS sequence"/>
</dbReference>
<evidence type="ECO:0000313" key="4">
    <source>
        <dbReference type="Proteomes" id="UP000650467"/>
    </source>
</evidence>
<protein>
    <submittedName>
        <fullName evidence="3">Uncharacterized protein</fullName>
    </submittedName>
</protein>
<feature type="compositionally biased region" description="Low complexity" evidence="1">
    <location>
        <begin position="50"/>
        <end position="60"/>
    </location>
</feature>
<dbReference type="EMBL" id="JAEHOC010000018">
    <property type="protein sequence ID" value="KAG2433829.1"/>
    <property type="molecule type" value="Genomic_DNA"/>
</dbReference>
<evidence type="ECO:0000256" key="1">
    <source>
        <dbReference type="SAM" id="MobiDB-lite"/>
    </source>
</evidence>
<organism evidence="3 4">
    <name type="scientific">Chlamydomonas incerta</name>
    <dbReference type="NCBI Taxonomy" id="51695"/>
    <lineage>
        <taxon>Eukaryota</taxon>
        <taxon>Viridiplantae</taxon>
        <taxon>Chlorophyta</taxon>
        <taxon>core chlorophytes</taxon>
        <taxon>Chlorophyceae</taxon>
        <taxon>CS clade</taxon>
        <taxon>Chlamydomonadales</taxon>
        <taxon>Chlamydomonadaceae</taxon>
        <taxon>Chlamydomonas</taxon>
    </lineage>
</organism>
<feature type="transmembrane region" description="Helical" evidence="2">
    <location>
        <begin position="100"/>
        <end position="122"/>
    </location>
</feature>
<name>A0A835W1S9_CHLIN</name>
<feature type="region of interest" description="Disordered" evidence="1">
    <location>
        <begin position="37"/>
        <end position="60"/>
    </location>
</feature>
<reference evidence="3" key="1">
    <citation type="journal article" date="2020" name="bioRxiv">
        <title>Comparative genomics of Chlamydomonas.</title>
        <authorList>
            <person name="Craig R.J."/>
            <person name="Hasan A.R."/>
            <person name="Ness R.W."/>
            <person name="Keightley P.D."/>
        </authorList>
    </citation>
    <scope>NUCLEOTIDE SEQUENCE</scope>
    <source>
        <strain evidence="3">SAG 7.73</strain>
    </source>
</reference>
<proteinExistence type="predicted"/>
<keyword evidence="4" id="KW-1185">Reference proteome</keyword>
<keyword evidence="2" id="KW-1133">Transmembrane helix</keyword>
<gene>
    <name evidence="3" type="ORF">HXX76_008185</name>
</gene>